<evidence type="ECO:0000256" key="2">
    <source>
        <dbReference type="ARBA" id="ARBA00022763"/>
    </source>
</evidence>
<reference evidence="8 9" key="2">
    <citation type="submission" date="2012-02" db="EMBL/GenBank/DDBJ databases">
        <title>Improved High-Quality Draft sequence of Eubacterium cellulosolvens 6.</title>
        <authorList>
            <consortium name="US DOE Joint Genome Institute"/>
            <person name="Lucas S."/>
            <person name="Han J."/>
            <person name="Lapidus A."/>
            <person name="Cheng J.-F."/>
            <person name="Goodwin L."/>
            <person name="Pitluck S."/>
            <person name="Peters L."/>
            <person name="Mikhailova N."/>
            <person name="Gu W."/>
            <person name="Detter J.C."/>
            <person name="Han C."/>
            <person name="Tapia R."/>
            <person name="Land M."/>
            <person name="Hauser L."/>
            <person name="Kyrpides N."/>
            <person name="Ivanova N."/>
            <person name="Pagani I."/>
            <person name="Johnson E."/>
            <person name="Mukhopadhyay B."/>
            <person name="Anderson I."/>
            <person name="Woyke T."/>
        </authorList>
    </citation>
    <scope>NUCLEOTIDE SEQUENCE [LARGE SCALE GENOMIC DNA]</scope>
    <source>
        <strain evidence="8 9">6</strain>
    </source>
</reference>
<comment type="caution">
    <text evidence="6">Lacks conserved residue(s) required for the propagation of feature annotation.</text>
</comment>
<dbReference type="AlphaFoldDB" id="I5AQI7"/>
<keyword evidence="8" id="KW-0547">Nucleotide-binding</keyword>
<dbReference type="GO" id="GO:0009379">
    <property type="term" value="C:Holliday junction helicase complex"/>
    <property type="evidence" value="ECO:0007669"/>
    <property type="project" value="InterPro"/>
</dbReference>
<evidence type="ECO:0000313" key="9">
    <source>
        <dbReference type="Proteomes" id="UP000005753"/>
    </source>
</evidence>
<comment type="function">
    <text evidence="6">The RuvA-RuvB-RuvC complex processes Holliday junction (HJ) DNA during genetic recombination and DNA repair, while the RuvA-RuvB complex plays an important role in the rescue of blocked DNA replication forks via replication fork reversal (RFR). RuvA specifically binds to HJ cruciform DNA, conferring on it an open structure. The RuvB hexamer acts as an ATP-dependent pump, pulling dsDNA into and through the RuvAB complex. HJ branch migration allows RuvC to scan DNA until it finds its consensus sequence, where it cleaves and resolves the cruciform DNA.</text>
</comment>
<keyword evidence="4 6" id="KW-0233">DNA recombination</keyword>
<dbReference type="SUPFAM" id="SSF47781">
    <property type="entry name" value="RuvA domain 2-like"/>
    <property type="match status" value="1"/>
</dbReference>
<dbReference type="Pfam" id="PF07499">
    <property type="entry name" value="RuvA_C"/>
    <property type="match status" value="1"/>
</dbReference>
<organism evidence="8 9">
    <name type="scientific">Eubacterium cellulosolvens (strain ATCC 43171 / JCM 9499 / 6)</name>
    <name type="common">Cillobacterium cellulosolvens</name>
    <dbReference type="NCBI Taxonomy" id="633697"/>
    <lineage>
        <taxon>Bacteria</taxon>
        <taxon>Bacillati</taxon>
        <taxon>Bacillota</taxon>
        <taxon>Clostridia</taxon>
        <taxon>Eubacteriales</taxon>
        <taxon>Eubacteriaceae</taxon>
        <taxon>Eubacterium</taxon>
    </lineage>
</organism>
<dbReference type="CDD" id="cd14332">
    <property type="entry name" value="UBA_RuvA_C"/>
    <property type="match status" value="1"/>
</dbReference>
<dbReference type="InterPro" id="IPR011114">
    <property type="entry name" value="RuvA_C"/>
</dbReference>
<keyword evidence="8" id="KW-0067">ATP-binding</keyword>
<protein>
    <recommendedName>
        <fullName evidence="6">Holliday junction branch migration complex subunit RuvA</fullName>
    </recommendedName>
</protein>
<dbReference type="HOGENOM" id="CLU_087936_3_0_9"/>
<keyword evidence="8" id="KW-0347">Helicase</keyword>
<dbReference type="NCBIfam" id="TIGR00084">
    <property type="entry name" value="ruvA"/>
    <property type="match status" value="1"/>
</dbReference>
<dbReference type="InterPro" id="IPR000085">
    <property type="entry name" value="RuvA"/>
</dbReference>
<feature type="region of interest" description="Domain III" evidence="6">
    <location>
        <begin position="152"/>
        <end position="203"/>
    </location>
</feature>
<evidence type="ECO:0000256" key="4">
    <source>
        <dbReference type="ARBA" id="ARBA00023172"/>
    </source>
</evidence>
<keyword evidence="5 6" id="KW-0234">DNA repair</keyword>
<dbReference type="OrthoDB" id="5293449at2"/>
<dbReference type="Pfam" id="PF01330">
    <property type="entry name" value="RuvA_N"/>
    <property type="match status" value="1"/>
</dbReference>
<dbReference type="Pfam" id="PF14520">
    <property type="entry name" value="HHH_5"/>
    <property type="match status" value="1"/>
</dbReference>
<evidence type="ECO:0000313" key="8">
    <source>
        <dbReference type="EMBL" id="EIM56060.1"/>
    </source>
</evidence>
<feature type="domain" description="Helix-hairpin-helix DNA-binding motif class 1" evidence="7">
    <location>
        <begin position="108"/>
        <end position="127"/>
    </location>
</feature>
<dbReference type="Gene3D" id="1.10.150.20">
    <property type="entry name" value="5' to 3' exonuclease, C-terminal subdomain"/>
    <property type="match status" value="1"/>
</dbReference>
<proteinExistence type="inferred from homology"/>
<evidence type="ECO:0000256" key="1">
    <source>
        <dbReference type="ARBA" id="ARBA00022490"/>
    </source>
</evidence>
<dbReference type="GO" id="GO:0006310">
    <property type="term" value="P:DNA recombination"/>
    <property type="evidence" value="ECO:0007669"/>
    <property type="project" value="UniProtKB-UniRule"/>
</dbReference>
<evidence type="ECO:0000256" key="3">
    <source>
        <dbReference type="ARBA" id="ARBA00023125"/>
    </source>
</evidence>
<evidence type="ECO:0000256" key="6">
    <source>
        <dbReference type="HAMAP-Rule" id="MF_00031"/>
    </source>
</evidence>
<keyword evidence="3 6" id="KW-0238">DNA-binding</keyword>
<comment type="domain">
    <text evidence="6">Has three domains with a flexible linker between the domains II and III and assumes an 'L' shape. Domain III is highly mobile and contacts RuvB.</text>
</comment>
<dbReference type="Gene3D" id="2.40.50.140">
    <property type="entry name" value="Nucleic acid-binding proteins"/>
    <property type="match status" value="1"/>
</dbReference>
<dbReference type="EMBL" id="CM001487">
    <property type="protein sequence ID" value="EIM56060.1"/>
    <property type="molecule type" value="Genomic_DNA"/>
</dbReference>
<dbReference type="HAMAP" id="MF_00031">
    <property type="entry name" value="DNA_HJ_migration_RuvA"/>
    <property type="match status" value="1"/>
</dbReference>
<dbReference type="GO" id="GO:0005737">
    <property type="term" value="C:cytoplasm"/>
    <property type="evidence" value="ECO:0007669"/>
    <property type="project" value="UniProtKB-SubCell"/>
</dbReference>
<dbReference type="SMART" id="SM00278">
    <property type="entry name" value="HhH1"/>
    <property type="match status" value="2"/>
</dbReference>
<comment type="similarity">
    <text evidence="6">Belongs to the RuvA family.</text>
</comment>
<dbReference type="InterPro" id="IPR012340">
    <property type="entry name" value="NA-bd_OB-fold"/>
</dbReference>
<feature type="region of interest" description="Domain II" evidence="6">
    <location>
        <begin position="65"/>
        <end position="142"/>
    </location>
</feature>
<keyword evidence="9" id="KW-1185">Reference proteome</keyword>
<dbReference type="SUPFAM" id="SSF46929">
    <property type="entry name" value="DNA helicase RuvA subunit, C-terminal domain"/>
    <property type="match status" value="1"/>
</dbReference>
<name>I5AQI7_EUBC6</name>
<dbReference type="GO" id="GO:0009378">
    <property type="term" value="F:four-way junction helicase activity"/>
    <property type="evidence" value="ECO:0007669"/>
    <property type="project" value="InterPro"/>
</dbReference>
<feature type="region of interest" description="Domain I" evidence="6">
    <location>
        <begin position="1"/>
        <end position="64"/>
    </location>
</feature>
<dbReference type="InterPro" id="IPR036267">
    <property type="entry name" value="RuvA_C_sf"/>
</dbReference>
<accession>I5AQI7</accession>
<dbReference type="GO" id="GO:0006281">
    <property type="term" value="P:DNA repair"/>
    <property type="evidence" value="ECO:0007669"/>
    <property type="project" value="UniProtKB-UniRule"/>
</dbReference>
<reference evidence="8 9" key="1">
    <citation type="submission" date="2010-08" db="EMBL/GenBank/DDBJ databases">
        <authorList>
            <consortium name="US DOE Joint Genome Institute (JGI-PGF)"/>
            <person name="Lucas S."/>
            <person name="Copeland A."/>
            <person name="Lapidus A."/>
            <person name="Cheng J.-F."/>
            <person name="Bruce D."/>
            <person name="Goodwin L."/>
            <person name="Pitluck S."/>
            <person name="Land M.L."/>
            <person name="Hauser L."/>
            <person name="Chang Y.-J."/>
            <person name="Anderson I.J."/>
            <person name="Johnson E."/>
            <person name="Mulhopadhyay B."/>
            <person name="Kyrpides N."/>
            <person name="Woyke T.J."/>
        </authorList>
    </citation>
    <scope>NUCLEOTIDE SEQUENCE [LARGE SCALE GENOMIC DNA]</scope>
    <source>
        <strain evidence="8 9">6</strain>
    </source>
</reference>
<dbReference type="eggNOG" id="COG0632">
    <property type="taxonomic scope" value="Bacteria"/>
</dbReference>
<dbReference type="GO" id="GO:0048476">
    <property type="term" value="C:Holliday junction resolvase complex"/>
    <property type="evidence" value="ECO:0007669"/>
    <property type="project" value="UniProtKB-UniRule"/>
</dbReference>
<keyword evidence="8" id="KW-0378">Hydrolase</keyword>
<dbReference type="SUPFAM" id="SSF50249">
    <property type="entry name" value="Nucleic acid-binding proteins"/>
    <property type="match status" value="1"/>
</dbReference>
<dbReference type="InterPro" id="IPR013849">
    <property type="entry name" value="DNA_helicase_Holl-junc_RuvA_I"/>
</dbReference>
<dbReference type="Proteomes" id="UP000005753">
    <property type="component" value="Chromosome"/>
</dbReference>
<comment type="subunit">
    <text evidence="6">Homotetramer. Forms an RuvA(8)-RuvB(12)-Holliday junction (HJ) complex. HJ DNA is sandwiched between 2 RuvA tetramers; dsDNA enters through RuvA and exits via RuvB. An RuvB hexamer assembles on each DNA strand where it exits the tetramer. Each RuvB hexamer is contacted by two RuvA subunits (via domain III) on 2 adjacent RuvB subunits; this complex drives branch migration. In the full resolvosome a probable DNA-RuvA(4)-RuvB(12)-RuvC(2) complex forms which resolves the HJ.</text>
</comment>
<evidence type="ECO:0000256" key="5">
    <source>
        <dbReference type="ARBA" id="ARBA00023204"/>
    </source>
</evidence>
<dbReference type="STRING" id="633697.EubceDRAFT1_0200"/>
<gene>
    <name evidence="6" type="primary">ruvA</name>
    <name evidence="8" type="ORF">EubceDRAFT1_0200</name>
</gene>
<dbReference type="InterPro" id="IPR010994">
    <property type="entry name" value="RuvA_2-like"/>
</dbReference>
<comment type="subcellular location">
    <subcellularLocation>
        <location evidence="6">Cytoplasm</location>
    </subcellularLocation>
</comment>
<evidence type="ECO:0000259" key="7">
    <source>
        <dbReference type="SMART" id="SM00278"/>
    </source>
</evidence>
<dbReference type="InterPro" id="IPR003583">
    <property type="entry name" value="Hlx-hairpin-Hlx_DNA-bd_motif"/>
</dbReference>
<dbReference type="Gene3D" id="1.10.8.10">
    <property type="entry name" value="DNA helicase RuvA subunit, C-terminal domain"/>
    <property type="match status" value="1"/>
</dbReference>
<sequence>MIGFIKGVIEEITEDSVVVDNNGIGWQVFVPGSSLAGNIRQGEEIKLYTYLSVKQDSLSLFGFLNRDDREVFIRLLDVSGIGPKGALGILSVMSADDLRFAVLSDDAAAIAKAPGIGKKTAQKAVLELKDKFKLDDAFEKKLAHEQEKAGAAAAQAGAETDAVQALVALGYSGTEAMQAVRKVGAGEDMDSEAILKAALKYLF</sequence>
<feature type="domain" description="Helix-hairpin-helix DNA-binding motif class 1" evidence="7">
    <location>
        <begin position="73"/>
        <end position="92"/>
    </location>
</feature>
<keyword evidence="2 6" id="KW-0227">DNA damage</keyword>
<dbReference type="GO" id="GO:0005524">
    <property type="term" value="F:ATP binding"/>
    <property type="evidence" value="ECO:0007669"/>
    <property type="project" value="InterPro"/>
</dbReference>
<dbReference type="GO" id="GO:0000400">
    <property type="term" value="F:four-way junction DNA binding"/>
    <property type="evidence" value="ECO:0007669"/>
    <property type="project" value="UniProtKB-UniRule"/>
</dbReference>
<keyword evidence="1 6" id="KW-0963">Cytoplasm</keyword>